<dbReference type="Pfam" id="PF13923">
    <property type="entry name" value="zf-C3HC4_2"/>
    <property type="match status" value="1"/>
</dbReference>
<dbReference type="AlphaFoldDB" id="A0AAV7HJ23"/>
<proteinExistence type="inferred from homology"/>
<evidence type="ECO:0000313" key="18">
    <source>
        <dbReference type="EMBL" id="KAH0539790.1"/>
    </source>
</evidence>
<protein>
    <recommendedName>
        <fullName evidence="4 15">Peroxisome assembly protein 12</fullName>
    </recommendedName>
    <alternativeName>
        <fullName evidence="14 15">Peroxin-12</fullName>
    </alternativeName>
</protein>
<dbReference type="GO" id="GO:0005778">
    <property type="term" value="C:peroxisomal membrane"/>
    <property type="evidence" value="ECO:0007669"/>
    <property type="project" value="UniProtKB-SubCell"/>
</dbReference>
<accession>A0AAV7HJ23</accession>
<keyword evidence="8" id="KW-0863">Zinc-finger</keyword>
<dbReference type="EMBL" id="JAHXZJ010002609">
    <property type="protein sequence ID" value="KAH0539790.1"/>
    <property type="molecule type" value="Genomic_DNA"/>
</dbReference>
<dbReference type="InterPro" id="IPR017375">
    <property type="entry name" value="PEX12"/>
</dbReference>
<feature type="domain" description="RING-type" evidence="17">
    <location>
        <begin position="272"/>
        <end position="309"/>
    </location>
</feature>
<evidence type="ECO:0000256" key="10">
    <source>
        <dbReference type="ARBA" id="ARBA00022927"/>
    </source>
</evidence>
<evidence type="ECO:0000259" key="16">
    <source>
        <dbReference type="Pfam" id="PF04757"/>
    </source>
</evidence>
<dbReference type="GO" id="GO:0016558">
    <property type="term" value="P:protein import into peroxisome matrix"/>
    <property type="evidence" value="ECO:0007669"/>
    <property type="project" value="UniProtKB-UniRule"/>
</dbReference>
<comment type="pathway">
    <text evidence="2">Protein modification; protein ubiquitination.</text>
</comment>
<dbReference type="Gene3D" id="3.30.40.10">
    <property type="entry name" value="Zinc/RING finger domain, C3HC4 (zinc finger)"/>
    <property type="match status" value="1"/>
</dbReference>
<comment type="caution">
    <text evidence="18">The sequence shown here is derived from an EMBL/GenBank/DDBJ whole genome shotgun (WGS) entry which is preliminary data.</text>
</comment>
<gene>
    <name evidence="18" type="ORF">KQX54_008055</name>
</gene>
<dbReference type="InterPro" id="IPR013083">
    <property type="entry name" value="Znf_RING/FYVE/PHD"/>
</dbReference>
<keyword evidence="5" id="KW-0813">Transport</keyword>
<comment type="subcellular location">
    <subcellularLocation>
        <location evidence="1">Peroxisome membrane</location>
        <topology evidence="1">Multi-pass membrane protein</topology>
    </subcellularLocation>
</comment>
<dbReference type="PANTHER" id="PTHR12888:SF0">
    <property type="entry name" value="PEROXISOME ASSEMBLY PROTEIN 12"/>
    <property type="match status" value="1"/>
</dbReference>
<dbReference type="Proteomes" id="UP000826195">
    <property type="component" value="Unassembled WGS sequence"/>
</dbReference>
<evidence type="ECO:0000256" key="8">
    <source>
        <dbReference type="ARBA" id="ARBA00022771"/>
    </source>
</evidence>
<sequence length="325" mass="37848">MAERGVYLTHTTYVKPTIFEIVAQESLSLTLEQVFNKFYSFLVTSNPDKYGWLHQWSDEAFLLCNGVVQYFYLKNYSASFAETFYGLKRIATNNSHIENELSRNKKILHLIILIVNPYIKSKFQQHKLDIVDGKIPNEKWKKLLKIYFVKIYKIIHFMYNIAETYYYLRYLIDDLKSPTPLFHLLSSTLTYSDPFKATSLRELFNKWKVDKSASEGVELLQRGLMTTLELGAFLLQFVNWWNQENYHTNLTSLPVPPSPSSREVPAQSRGICPVCLKTLNVPTALSVSGYVFCYQCILPIILSDNRCPVTHYPAKEDDLIRIYKN</sequence>
<evidence type="ECO:0000256" key="5">
    <source>
        <dbReference type="ARBA" id="ARBA00022448"/>
    </source>
</evidence>
<dbReference type="Pfam" id="PF04757">
    <property type="entry name" value="Pex2_Pex12"/>
    <property type="match status" value="1"/>
</dbReference>
<evidence type="ECO:0000256" key="1">
    <source>
        <dbReference type="ARBA" id="ARBA00004585"/>
    </source>
</evidence>
<dbReference type="GO" id="GO:0008270">
    <property type="term" value="F:zinc ion binding"/>
    <property type="evidence" value="ECO:0007669"/>
    <property type="project" value="UniProtKB-KW"/>
</dbReference>
<keyword evidence="11" id="KW-1133">Transmembrane helix</keyword>
<dbReference type="PANTHER" id="PTHR12888">
    <property type="entry name" value="PEROXISOME ASSEMBLY PROTEIN 12 PEROXIN-12"/>
    <property type="match status" value="1"/>
</dbReference>
<evidence type="ECO:0000256" key="12">
    <source>
        <dbReference type="ARBA" id="ARBA00023136"/>
    </source>
</evidence>
<comment type="function">
    <text evidence="15">Component of a retrotranslocation channel required for peroxisome organization by mediating export of the PEX5 receptor from peroxisomes to the cytosol, thereby promoting PEX5 recycling.</text>
</comment>
<dbReference type="GO" id="GO:0004842">
    <property type="term" value="F:ubiquitin-protein transferase activity"/>
    <property type="evidence" value="ECO:0007669"/>
    <property type="project" value="TreeGrafter"/>
</dbReference>
<keyword evidence="7" id="KW-0479">Metal-binding</keyword>
<evidence type="ECO:0000256" key="7">
    <source>
        <dbReference type="ARBA" id="ARBA00022723"/>
    </source>
</evidence>
<evidence type="ECO:0000256" key="3">
    <source>
        <dbReference type="ARBA" id="ARBA00008704"/>
    </source>
</evidence>
<evidence type="ECO:0000256" key="14">
    <source>
        <dbReference type="ARBA" id="ARBA00029692"/>
    </source>
</evidence>
<comment type="similarity">
    <text evidence="3 15">Belongs to the pex2/pex10/pex12 family.</text>
</comment>
<keyword evidence="10" id="KW-0653">Protein transport</keyword>
<evidence type="ECO:0000256" key="11">
    <source>
        <dbReference type="ARBA" id="ARBA00022989"/>
    </source>
</evidence>
<dbReference type="InterPro" id="IPR006845">
    <property type="entry name" value="Pex_N"/>
</dbReference>
<keyword evidence="13 15" id="KW-0576">Peroxisome</keyword>
<keyword evidence="9" id="KW-0862">Zinc</keyword>
<evidence type="ECO:0000256" key="2">
    <source>
        <dbReference type="ARBA" id="ARBA00004906"/>
    </source>
</evidence>
<evidence type="ECO:0000256" key="4">
    <source>
        <dbReference type="ARBA" id="ARBA00018980"/>
    </source>
</evidence>
<evidence type="ECO:0000256" key="15">
    <source>
        <dbReference type="PIRNR" id="PIRNR038074"/>
    </source>
</evidence>
<organism evidence="18 19">
    <name type="scientific">Cotesia glomerata</name>
    <name type="common">Lepidopteran parasitic wasp</name>
    <name type="synonym">Apanteles glomeratus</name>
    <dbReference type="NCBI Taxonomy" id="32391"/>
    <lineage>
        <taxon>Eukaryota</taxon>
        <taxon>Metazoa</taxon>
        <taxon>Ecdysozoa</taxon>
        <taxon>Arthropoda</taxon>
        <taxon>Hexapoda</taxon>
        <taxon>Insecta</taxon>
        <taxon>Pterygota</taxon>
        <taxon>Neoptera</taxon>
        <taxon>Endopterygota</taxon>
        <taxon>Hymenoptera</taxon>
        <taxon>Apocrita</taxon>
        <taxon>Ichneumonoidea</taxon>
        <taxon>Braconidae</taxon>
        <taxon>Microgastrinae</taxon>
        <taxon>Cotesia</taxon>
    </lineage>
</organism>
<keyword evidence="12 15" id="KW-0472">Membrane</keyword>
<evidence type="ECO:0000259" key="17">
    <source>
        <dbReference type="Pfam" id="PF13923"/>
    </source>
</evidence>
<keyword evidence="6" id="KW-0812">Transmembrane</keyword>
<name>A0AAV7HJ23_COTGL</name>
<evidence type="ECO:0000256" key="6">
    <source>
        <dbReference type="ARBA" id="ARBA00022692"/>
    </source>
</evidence>
<dbReference type="GO" id="GO:0006513">
    <property type="term" value="P:protein monoubiquitination"/>
    <property type="evidence" value="ECO:0007669"/>
    <property type="project" value="TreeGrafter"/>
</dbReference>
<dbReference type="FunFam" id="3.30.40.10:FF:000634">
    <property type="entry name" value="Peroxisome assembly protein 12"/>
    <property type="match status" value="1"/>
</dbReference>
<dbReference type="SUPFAM" id="SSF57850">
    <property type="entry name" value="RING/U-box"/>
    <property type="match status" value="1"/>
</dbReference>
<dbReference type="PIRSF" id="PIRSF038074">
    <property type="entry name" value="Peroxisome_assembly_p12"/>
    <property type="match status" value="1"/>
</dbReference>
<dbReference type="GO" id="GO:1990429">
    <property type="term" value="C:peroxisomal importomer complex"/>
    <property type="evidence" value="ECO:0007669"/>
    <property type="project" value="TreeGrafter"/>
</dbReference>
<feature type="domain" description="Pex N-terminal" evidence="16">
    <location>
        <begin position="26"/>
        <end position="243"/>
    </location>
</feature>
<evidence type="ECO:0000313" key="19">
    <source>
        <dbReference type="Proteomes" id="UP000826195"/>
    </source>
</evidence>
<keyword evidence="19" id="KW-1185">Reference proteome</keyword>
<evidence type="ECO:0000256" key="13">
    <source>
        <dbReference type="ARBA" id="ARBA00023140"/>
    </source>
</evidence>
<dbReference type="CDD" id="cd16451">
    <property type="entry name" value="mRING_PEX12"/>
    <property type="match status" value="1"/>
</dbReference>
<evidence type="ECO:0000256" key="9">
    <source>
        <dbReference type="ARBA" id="ARBA00022833"/>
    </source>
</evidence>
<reference evidence="18 19" key="1">
    <citation type="journal article" date="2021" name="J. Hered.">
        <title>A chromosome-level genome assembly of the parasitoid wasp, Cotesia glomerata (Hymenoptera: Braconidae).</title>
        <authorList>
            <person name="Pinto B.J."/>
            <person name="Weis J.J."/>
            <person name="Gamble T."/>
            <person name="Ode P.J."/>
            <person name="Paul R."/>
            <person name="Zaspel J.M."/>
        </authorList>
    </citation>
    <scope>NUCLEOTIDE SEQUENCE [LARGE SCALE GENOMIC DNA]</scope>
    <source>
        <strain evidence="18">CgM1</strain>
    </source>
</reference>
<dbReference type="InterPro" id="IPR001841">
    <property type="entry name" value="Znf_RING"/>
</dbReference>